<evidence type="ECO:0000313" key="2">
    <source>
        <dbReference type="EMBL" id="KAH9828105.1"/>
    </source>
</evidence>
<feature type="region of interest" description="Disordered" evidence="1">
    <location>
        <begin position="27"/>
        <end position="61"/>
    </location>
</feature>
<dbReference type="AlphaFoldDB" id="A0A9W7ST82"/>
<sequence>MDKTRRRAFGSMMIRALESSVYHLQESWACEGEEEEEGEEEGEEEVEEEVEEEEEEGFLQHSRRRDVHMYVRIMIS</sequence>
<reference evidence="2 3" key="1">
    <citation type="journal article" date="2018" name="IMA Fungus">
        <title>IMA Genome-F 10: Nine draft genome sequences of Claviceps purpurea s.lat., including C. arundinis, C. humidiphila, and C. cf. spartinae, pseudomolecules for the pitch canker pathogen Fusarium circinatum, draft genome of Davidsoniella eucalypti, Grosmannia galeiformis, Quambalaria eucalypti, and Teratosphaeria destructans.</title>
        <authorList>
            <person name="Wingfield B.D."/>
            <person name="Liu M."/>
            <person name="Nguyen H.D."/>
            <person name="Lane F.A."/>
            <person name="Morgan S.W."/>
            <person name="De Vos L."/>
            <person name="Wilken P.M."/>
            <person name="Duong T.A."/>
            <person name="Aylward J."/>
            <person name="Coetzee M.P."/>
            <person name="Dadej K."/>
            <person name="De Beer Z.W."/>
            <person name="Findlay W."/>
            <person name="Havenga M."/>
            <person name="Kolarik M."/>
            <person name="Menzies J.G."/>
            <person name="Naidoo K."/>
            <person name="Pochopski O."/>
            <person name="Shoukouhi P."/>
            <person name="Santana Q.C."/>
            <person name="Seifert K.A."/>
            <person name="Soal N."/>
            <person name="Steenkamp E.T."/>
            <person name="Tatham C.T."/>
            <person name="van der Nest M.A."/>
            <person name="Wingfield M.J."/>
        </authorList>
    </citation>
    <scope>NUCLEOTIDE SEQUENCE [LARGE SCALE GENOMIC DNA]</scope>
    <source>
        <strain evidence="2">CMW44962</strain>
    </source>
</reference>
<proteinExistence type="predicted"/>
<organism evidence="2 3">
    <name type="scientific">Teratosphaeria destructans</name>
    <dbReference type="NCBI Taxonomy" id="418781"/>
    <lineage>
        <taxon>Eukaryota</taxon>
        <taxon>Fungi</taxon>
        <taxon>Dikarya</taxon>
        <taxon>Ascomycota</taxon>
        <taxon>Pezizomycotina</taxon>
        <taxon>Dothideomycetes</taxon>
        <taxon>Dothideomycetidae</taxon>
        <taxon>Mycosphaerellales</taxon>
        <taxon>Teratosphaeriaceae</taxon>
        <taxon>Teratosphaeria</taxon>
    </lineage>
</organism>
<accession>A0A9W7ST82</accession>
<gene>
    <name evidence="2" type="ORF">Tdes44962_MAKER09472</name>
</gene>
<evidence type="ECO:0000313" key="3">
    <source>
        <dbReference type="Proteomes" id="UP001138500"/>
    </source>
</evidence>
<dbReference type="EMBL" id="RIBY02001832">
    <property type="protein sequence ID" value="KAH9828105.1"/>
    <property type="molecule type" value="Genomic_DNA"/>
</dbReference>
<keyword evidence="3" id="KW-1185">Reference proteome</keyword>
<reference evidence="2 3" key="2">
    <citation type="journal article" date="2021" name="Curr. Genet.">
        <title>Genetic response to nitrogen starvation in the aggressive Eucalyptus foliar pathogen Teratosphaeria destructans.</title>
        <authorList>
            <person name="Havenga M."/>
            <person name="Wingfield B.D."/>
            <person name="Wingfield M.J."/>
            <person name="Dreyer L.L."/>
            <person name="Roets F."/>
            <person name="Aylward J."/>
        </authorList>
    </citation>
    <scope>NUCLEOTIDE SEQUENCE [LARGE SCALE GENOMIC DNA]</scope>
    <source>
        <strain evidence="2">CMW44962</strain>
    </source>
</reference>
<name>A0A9W7ST82_9PEZI</name>
<protein>
    <submittedName>
        <fullName evidence="2">Uncharacterized protein</fullName>
    </submittedName>
</protein>
<feature type="compositionally biased region" description="Acidic residues" evidence="1">
    <location>
        <begin position="31"/>
        <end position="57"/>
    </location>
</feature>
<comment type="caution">
    <text evidence="2">The sequence shown here is derived from an EMBL/GenBank/DDBJ whole genome shotgun (WGS) entry which is preliminary data.</text>
</comment>
<dbReference type="Proteomes" id="UP001138500">
    <property type="component" value="Unassembled WGS sequence"/>
</dbReference>
<evidence type="ECO:0000256" key="1">
    <source>
        <dbReference type="SAM" id="MobiDB-lite"/>
    </source>
</evidence>